<evidence type="ECO:0000313" key="3">
    <source>
        <dbReference type="Proteomes" id="UP000243488"/>
    </source>
</evidence>
<dbReference type="Proteomes" id="UP000243488">
    <property type="component" value="Chromosome"/>
</dbReference>
<dbReference type="SUPFAM" id="SSF53850">
    <property type="entry name" value="Periplasmic binding protein-like II"/>
    <property type="match status" value="1"/>
</dbReference>
<accession>A0A1V0B097</accession>
<proteinExistence type="predicted"/>
<keyword evidence="1" id="KW-0732">Signal</keyword>
<feature type="chain" id="PRO_5012505013" description="Bifunctional lytic transglycosylase/amino acid ABC transporter substrate-binding protein" evidence="1">
    <location>
        <begin position="20"/>
        <end position="246"/>
    </location>
</feature>
<organism evidence="2 3">
    <name type="scientific">Halopseudomonas phragmitis</name>
    <dbReference type="NCBI Taxonomy" id="1931241"/>
    <lineage>
        <taxon>Bacteria</taxon>
        <taxon>Pseudomonadati</taxon>
        <taxon>Pseudomonadota</taxon>
        <taxon>Gammaproteobacteria</taxon>
        <taxon>Pseudomonadales</taxon>
        <taxon>Pseudomonadaceae</taxon>
        <taxon>Halopseudomonas</taxon>
    </lineage>
</organism>
<evidence type="ECO:0000313" key="2">
    <source>
        <dbReference type="EMBL" id="AQZ93362.1"/>
    </source>
</evidence>
<dbReference type="Gene3D" id="3.40.190.10">
    <property type="entry name" value="Periplasmic binding protein-like II"/>
    <property type="match status" value="2"/>
</dbReference>
<reference evidence="2 3" key="1">
    <citation type="submission" date="2017-03" db="EMBL/GenBank/DDBJ databases">
        <title>Complete genome sequence of the novel DNRA strain Pseudomonas sp. S-6-2 isolated from Chinese polluted river sediment. Journal of Biotechnology.</title>
        <authorList>
            <person name="Li J."/>
            <person name="Xiang F."/>
            <person name="Wang L."/>
            <person name="Xi L."/>
            <person name="Liu J."/>
        </authorList>
    </citation>
    <scope>NUCLEOTIDE SEQUENCE [LARGE SCALE GENOMIC DNA]</scope>
    <source>
        <strain evidence="2 3">S-6-2</strain>
    </source>
</reference>
<dbReference type="EMBL" id="CP020100">
    <property type="protein sequence ID" value="AQZ93362.1"/>
    <property type="molecule type" value="Genomic_DNA"/>
</dbReference>
<dbReference type="RefSeq" id="WP_080048220.1">
    <property type="nucleotide sequence ID" value="NZ_CP020100.1"/>
</dbReference>
<evidence type="ECO:0000256" key="1">
    <source>
        <dbReference type="SAM" id="SignalP"/>
    </source>
</evidence>
<protein>
    <recommendedName>
        <fullName evidence="4">Bifunctional lytic transglycosylase/amino acid ABC transporter substrate-binding protein</fullName>
    </recommendedName>
</protein>
<feature type="signal peptide" evidence="1">
    <location>
        <begin position="1"/>
        <end position="19"/>
    </location>
</feature>
<dbReference type="STRING" id="1931241.BVH74_00635"/>
<gene>
    <name evidence="2" type="ORF">BVH74_00635</name>
</gene>
<name>A0A1V0B097_9GAMM</name>
<dbReference type="AlphaFoldDB" id="A0A1V0B097"/>
<dbReference type="KEGG" id="ppha:BVH74_00635"/>
<keyword evidence="3" id="KW-1185">Reference proteome</keyword>
<sequence length="246" mass="27785">MRIVLLISMFMLVVPAAWAVESAKPVVQVAFMKFPGHAEPDQDGQPVGRTVSLVRRLLEQAGYPYELRILPAARVFVGLQDGAVHLWPGLLNKPDLAPYTLETERDLTQVRINLYHRPGTPAPVWPDSLQGSSLILITNYTYTDRLRRIMDDPGLNLTIHRSASHQGAISMLLLGRADYLLEYRSQVEPLLSDFALDELPHIAVDNQPMRLVLSRQTQFAEQLRKDLDRAYDELKAQGVELDPTRL</sequence>
<evidence type="ECO:0008006" key="4">
    <source>
        <dbReference type="Google" id="ProtNLM"/>
    </source>
</evidence>